<dbReference type="GO" id="GO:0005509">
    <property type="term" value="F:calcium ion binding"/>
    <property type="evidence" value="ECO:0007669"/>
    <property type="project" value="TreeGrafter"/>
</dbReference>
<dbReference type="GO" id="GO:0004341">
    <property type="term" value="F:gluconolactonase activity"/>
    <property type="evidence" value="ECO:0007669"/>
    <property type="project" value="TreeGrafter"/>
</dbReference>
<dbReference type="Gene3D" id="2.120.10.30">
    <property type="entry name" value="TolB, C-terminal domain"/>
    <property type="match status" value="1"/>
</dbReference>
<dbReference type="EMBL" id="LROM01000093">
    <property type="protein sequence ID" value="OEZ98076.1"/>
    <property type="molecule type" value="Genomic_DNA"/>
</dbReference>
<evidence type="ECO:0000256" key="1">
    <source>
        <dbReference type="ARBA" id="ARBA00008853"/>
    </source>
</evidence>
<reference evidence="4" key="1">
    <citation type="journal article" date="2016" name="Front. Microbiol.">
        <title>Molecular Keys to the Janthinobacterium and Duganella spp. Interaction with the Plant Pathogen Fusarium graminearum.</title>
        <authorList>
            <person name="Haack F.S."/>
            <person name="Poehlein A."/>
            <person name="Kroger C."/>
            <person name="Voigt C.A."/>
            <person name="Piepenbring M."/>
            <person name="Bode H.B."/>
            <person name="Daniel R."/>
            <person name="Schafer W."/>
            <person name="Streit W.R."/>
        </authorList>
    </citation>
    <scope>NUCLEOTIDE SEQUENCE [LARGE SCALE GENOMIC DNA]</scope>
    <source>
        <strain evidence="4">T54</strain>
    </source>
</reference>
<keyword evidence="4" id="KW-1185">Reference proteome</keyword>
<dbReference type="Pfam" id="PF08450">
    <property type="entry name" value="SGL"/>
    <property type="match status" value="1"/>
</dbReference>
<feature type="domain" description="SMP-30/Gluconolactonase/LRE-like region" evidence="2">
    <location>
        <begin position="26"/>
        <end position="272"/>
    </location>
</feature>
<organism evidence="3 4">
    <name type="scientific">Duganella phyllosphaerae</name>
    <dbReference type="NCBI Taxonomy" id="762836"/>
    <lineage>
        <taxon>Bacteria</taxon>
        <taxon>Pseudomonadati</taxon>
        <taxon>Pseudomonadota</taxon>
        <taxon>Betaproteobacteria</taxon>
        <taxon>Burkholderiales</taxon>
        <taxon>Oxalobacteraceae</taxon>
        <taxon>Telluria group</taxon>
        <taxon>Duganella</taxon>
    </lineage>
</organism>
<dbReference type="PATRIC" id="fig|762836.4.peg.3445"/>
<evidence type="ECO:0000313" key="3">
    <source>
        <dbReference type="EMBL" id="OEZ98076.1"/>
    </source>
</evidence>
<proteinExistence type="inferred from homology"/>
<dbReference type="Proteomes" id="UP000175989">
    <property type="component" value="Unassembled WGS sequence"/>
</dbReference>
<dbReference type="AlphaFoldDB" id="A0A1E7WHF3"/>
<dbReference type="RefSeq" id="WP_070249529.1">
    <property type="nucleotide sequence ID" value="NZ_LROM01000093.1"/>
</dbReference>
<dbReference type="PANTHER" id="PTHR10907:SF47">
    <property type="entry name" value="REGUCALCIN"/>
    <property type="match status" value="1"/>
</dbReference>
<dbReference type="GO" id="GO:0050021">
    <property type="term" value="F:L-arabinonolactonase activity"/>
    <property type="evidence" value="ECO:0007669"/>
    <property type="project" value="UniProtKB-EC"/>
</dbReference>
<dbReference type="PANTHER" id="PTHR10907">
    <property type="entry name" value="REGUCALCIN"/>
    <property type="match status" value="1"/>
</dbReference>
<dbReference type="SUPFAM" id="SSF63829">
    <property type="entry name" value="Calcium-dependent phosphotriesterase"/>
    <property type="match status" value="1"/>
</dbReference>
<name>A0A1E7WHF3_9BURK</name>
<dbReference type="GO" id="GO:0019853">
    <property type="term" value="P:L-ascorbic acid biosynthetic process"/>
    <property type="evidence" value="ECO:0007669"/>
    <property type="project" value="TreeGrafter"/>
</dbReference>
<comment type="similarity">
    <text evidence="1">Belongs to the SMP-30/CGR1 family.</text>
</comment>
<dbReference type="EC" id="3.1.1.15" evidence="3"/>
<dbReference type="InterPro" id="IPR011042">
    <property type="entry name" value="6-blade_b-propeller_TolB-like"/>
</dbReference>
<evidence type="ECO:0000313" key="4">
    <source>
        <dbReference type="Proteomes" id="UP000175989"/>
    </source>
</evidence>
<sequence length="308" mass="31514">MLDISTPANATTAAILLQRGGRAGRALCWDAAGQCWRWSDPLAGQLYAWPAAAAAAAAASTTAATACTVRLSEGACTLAACRSGRWLLGQGKWLGLIELPPAGSVTRPLQAQVLLTVDAAEPRTAISDGCTDRAGNFVFGTANTASDQRPIGSFYQYSQRHGLRRLALPAVVRAAGIAFSADGARMVFADGRRILHCTYDAGGARVGKVATLAEADLDVGAIVIDSANCLWSLQGSELVHYDAGGAVLRRIVLAGDAPASLAFGCDSLDRLLLLGQGGGLYGLPDGSLGAATAGVAETLFDDTAPVAG</sequence>
<dbReference type="OrthoDB" id="9775406at2"/>
<accession>A0A1E7WHF3</accession>
<protein>
    <submittedName>
        <fullName evidence="3">L-arabinolactonase</fullName>
        <ecNumber evidence="3">3.1.1.15</ecNumber>
    </submittedName>
</protein>
<comment type="caution">
    <text evidence="3">The sequence shown here is derived from an EMBL/GenBank/DDBJ whole genome shotgun (WGS) entry which is preliminary data.</text>
</comment>
<gene>
    <name evidence="3" type="primary">araB_3</name>
    <name evidence="3" type="ORF">DUPY_33490</name>
</gene>
<evidence type="ECO:0000259" key="2">
    <source>
        <dbReference type="Pfam" id="PF08450"/>
    </source>
</evidence>
<dbReference type="InterPro" id="IPR013658">
    <property type="entry name" value="SGL"/>
</dbReference>
<keyword evidence="3" id="KW-0378">Hydrolase</keyword>